<evidence type="ECO:0000256" key="1">
    <source>
        <dbReference type="SAM" id="MobiDB-lite"/>
    </source>
</evidence>
<feature type="compositionally biased region" description="Polar residues" evidence="1">
    <location>
        <begin position="11"/>
        <end position="21"/>
    </location>
</feature>
<feature type="region of interest" description="Disordered" evidence="1">
    <location>
        <begin position="1"/>
        <end position="93"/>
    </location>
</feature>
<accession>A0A0M3J3B9</accession>
<evidence type="ECO:0000313" key="2">
    <source>
        <dbReference type="EMBL" id="VDK19431.1"/>
    </source>
</evidence>
<gene>
    <name evidence="2" type="ORF">ASIM_LOCUS1902</name>
</gene>
<reference evidence="2 3" key="2">
    <citation type="submission" date="2018-11" db="EMBL/GenBank/DDBJ databases">
        <authorList>
            <consortium name="Pathogen Informatics"/>
        </authorList>
    </citation>
    <scope>NUCLEOTIDE SEQUENCE [LARGE SCALE GENOMIC DNA]</scope>
</reference>
<dbReference type="WBParaSite" id="ASIM_0000203201-mRNA-1">
    <property type="protein sequence ID" value="ASIM_0000203201-mRNA-1"/>
    <property type="gene ID" value="ASIM_0000203201"/>
</dbReference>
<dbReference type="OrthoDB" id="5900554at2759"/>
<organism evidence="4">
    <name type="scientific">Anisakis simplex</name>
    <name type="common">Herring worm</name>
    <dbReference type="NCBI Taxonomy" id="6269"/>
    <lineage>
        <taxon>Eukaryota</taxon>
        <taxon>Metazoa</taxon>
        <taxon>Ecdysozoa</taxon>
        <taxon>Nematoda</taxon>
        <taxon>Chromadorea</taxon>
        <taxon>Rhabditida</taxon>
        <taxon>Spirurina</taxon>
        <taxon>Ascaridomorpha</taxon>
        <taxon>Ascaridoidea</taxon>
        <taxon>Anisakidae</taxon>
        <taxon>Anisakis</taxon>
        <taxon>Anisakis simplex complex</taxon>
    </lineage>
</organism>
<feature type="compositionally biased region" description="Polar residues" evidence="1">
    <location>
        <begin position="38"/>
        <end position="53"/>
    </location>
</feature>
<dbReference type="Proteomes" id="UP000267096">
    <property type="component" value="Unassembled WGS sequence"/>
</dbReference>
<evidence type="ECO:0000313" key="3">
    <source>
        <dbReference type="Proteomes" id="UP000267096"/>
    </source>
</evidence>
<sequence length="190" mass="20585">MKKIREKRVSNKSNASGSASVTRPKCDKRRTRERRRNSVTNNHITSTDGSSSGEELDGKLITENGLSTSKDTTSSGGNPLASGIGTAAPRGGSKATAAHRARIWIRCQSDLDADCEDNSTDFDSISHCAFDCSPSHNQLNLLPLETEMGSAKQMAASENAAESSSLSNETETLREKIELLETVRFHRLQT</sequence>
<feature type="compositionally biased region" description="Basic residues" evidence="1">
    <location>
        <begin position="26"/>
        <end position="37"/>
    </location>
</feature>
<keyword evidence="3" id="KW-1185">Reference proteome</keyword>
<dbReference type="EMBL" id="UYRR01002276">
    <property type="protein sequence ID" value="VDK19431.1"/>
    <property type="molecule type" value="Genomic_DNA"/>
</dbReference>
<dbReference type="AlphaFoldDB" id="A0A0M3J3B9"/>
<reference evidence="4" key="1">
    <citation type="submission" date="2017-02" db="UniProtKB">
        <authorList>
            <consortium name="WormBaseParasite"/>
        </authorList>
    </citation>
    <scope>IDENTIFICATION</scope>
</reference>
<name>A0A0M3J3B9_ANISI</name>
<evidence type="ECO:0000313" key="4">
    <source>
        <dbReference type="WBParaSite" id="ASIM_0000203201-mRNA-1"/>
    </source>
</evidence>
<proteinExistence type="predicted"/>
<protein>
    <submittedName>
        <fullName evidence="4">Suppressor protein SRP40-like</fullName>
    </submittedName>
</protein>
<feature type="compositionally biased region" description="Polar residues" evidence="1">
    <location>
        <begin position="64"/>
        <end position="77"/>
    </location>
</feature>